<keyword evidence="1" id="KW-0175">Coiled coil</keyword>
<name>A0A2H4ZPN7_9EUKA</name>
<evidence type="ECO:0000313" key="2">
    <source>
        <dbReference type="EMBL" id="AUG32449.1"/>
    </source>
</evidence>
<keyword evidence="2" id="KW-0934">Plastid</keyword>
<reference evidence="2" key="1">
    <citation type="submission" date="2017-10" db="EMBL/GenBank/DDBJ databases">
        <title>Paulinella longichromatophora chromatophore genome.</title>
        <authorList>
            <person name="Lhee D."/>
            <person name="Yoon H.S."/>
        </authorList>
    </citation>
    <scope>NUCLEOTIDE SEQUENCE</scope>
</reference>
<dbReference type="EMBL" id="MG264610">
    <property type="protein sequence ID" value="AUG32449.1"/>
    <property type="molecule type" value="Genomic_DNA"/>
</dbReference>
<protein>
    <submittedName>
        <fullName evidence="2">Uncharacterized protein</fullName>
    </submittedName>
</protein>
<sequence>MNMNWFEKLESQLNEQLESFLSSNPEQKKLLDQEELEERQRKLSKRHTKLKKETELLQQELLGLAPKIDHWKNKLKQAQQRKEWKLIEEASRYEKDLMNRGNIQWQALKELEFELVQLKYTLKQIEEINSQRFLKKDSAKESHLENSWDQFETQQELEYLRRQRNI</sequence>
<dbReference type="AlphaFoldDB" id="A0A2H4ZPN7"/>
<feature type="coiled-coil region" evidence="1">
    <location>
        <begin position="33"/>
        <end position="60"/>
    </location>
</feature>
<geneLocation type="plastid" evidence="2"/>
<proteinExistence type="predicted"/>
<evidence type="ECO:0000256" key="1">
    <source>
        <dbReference type="SAM" id="Coils"/>
    </source>
</evidence>
<organism evidence="2">
    <name type="scientific">Paulinella longichromatophora</name>
    <dbReference type="NCBI Taxonomy" id="1708747"/>
    <lineage>
        <taxon>Eukaryota</taxon>
        <taxon>Sar</taxon>
        <taxon>Rhizaria</taxon>
        <taxon>Cercozoa</taxon>
        <taxon>Imbricatea</taxon>
        <taxon>Silicofilosea</taxon>
        <taxon>Euglyphida</taxon>
        <taxon>Paulinellidae</taxon>
        <taxon>Paulinella</taxon>
    </lineage>
</organism>
<accession>A0A2H4ZPN7</accession>
<gene>
    <name evidence="2" type="ORF">PLO_454</name>
</gene>